<dbReference type="EMBL" id="CP040915">
    <property type="protein sequence ID" value="QDC26685.1"/>
    <property type="molecule type" value="Genomic_DNA"/>
</dbReference>
<dbReference type="PANTHER" id="PTHR42759">
    <property type="entry name" value="MOXR FAMILY PROTEIN"/>
    <property type="match status" value="1"/>
</dbReference>
<protein>
    <submittedName>
        <fullName evidence="2">MoxR family ATPase</fullName>
    </submittedName>
</protein>
<dbReference type="SMART" id="SM00382">
    <property type="entry name" value="AAA"/>
    <property type="match status" value="1"/>
</dbReference>
<dbReference type="Pfam" id="PF00004">
    <property type="entry name" value="AAA"/>
    <property type="match status" value="1"/>
</dbReference>
<dbReference type="InterPro" id="IPR003593">
    <property type="entry name" value="AAA+_ATPase"/>
</dbReference>
<evidence type="ECO:0000313" key="2">
    <source>
        <dbReference type="EMBL" id="QDC26685.1"/>
    </source>
</evidence>
<reference evidence="2 3" key="1">
    <citation type="submission" date="2019-05" db="EMBL/GenBank/DDBJ databases">
        <title>Georgenia *** sp. nov., and Georgenia *** sp. nov., isolated from the intestinal contents of plateau pika (Ochotona curzoniae) in the Qinghai-Tibet plateau of China.</title>
        <authorList>
            <person name="Tian Z."/>
        </authorList>
    </citation>
    <scope>NUCLEOTIDE SEQUENCE [LARGE SCALE GENOMIC DNA]</scope>
    <source>
        <strain evidence="2 3">Z443</strain>
    </source>
</reference>
<proteinExistence type="predicted"/>
<dbReference type="InterPro" id="IPR027417">
    <property type="entry name" value="P-loop_NTPase"/>
</dbReference>
<name>A0A5B8CB98_9MICO</name>
<feature type="domain" description="AAA+ ATPase" evidence="1">
    <location>
        <begin position="33"/>
        <end position="219"/>
    </location>
</feature>
<evidence type="ECO:0000259" key="1">
    <source>
        <dbReference type="SMART" id="SM00382"/>
    </source>
</evidence>
<dbReference type="PANTHER" id="PTHR42759:SF1">
    <property type="entry name" value="MAGNESIUM-CHELATASE SUBUNIT CHLD"/>
    <property type="match status" value="1"/>
</dbReference>
<dbReference type="AlphaFoldDB" id="A0A5B8CB98"/>
<dbReference type="Gene3D" id="3.40.50.300">
    <property type="entry name" value="P-loop containing nucleotide triphosphate hydrolases"/>
    <property type="match status" value="1"/>
</dbReference>
<dbReference type="Proteomes" id="UP000314616">
    <property type="component" value="Chromosome"/>
</dbReference>
<dbReference type="InterPro" id="IPR003959">
    <property type="entry name" value="ATPase_AAA_core"/>
</dbReference>
<dbReference type="SUPFAM" id="SSF52540">
    <property type="entry name" value="P-loop containing nucleoside triphosphate hydrolases"/>
    <property type="match status" value="1"/>
</dbReference>
<sequence>MFASPESLAAALATTGYLADVGLATVTWLAHRLQRPILVEGEPGTGKTALAEALAQAAGRPLIRLQCYEGIDASQALYDWDFPRQILHLRAVEALAGARAATAAAASGTGTGTGTGEPQPDAVVREAELFDERFLLARPILRALRESPCVLLIDEIDRADDEFEAFLLEVLSTWQVTIPEIGTVTATEPPMVVLTSNRTRDLHDALKRRCLYQWIDHPGFEQEVDIVRTRLPEVDAALTEQVVALVQSLRRDGELIKPPGVAETLDWARALDALGASAVDPDVAARTLGAAIKYREDEHRVRELLHQTGRQP</sequence>
<dbReference type="InterPro" id="IPR050764">
    <property type="entry name" value="CbbQ/NirQ/NorQ/GpvN"/>
</dbReference>
<dbReference type="OrthoDB" id="9783370at2"/>
<dbReference type="GO" id="GO:0005524">
    <property type="term" value="F:ATP binding"/>
    <property type="evidence" value="ECO:0007669"/>
    <property type="project" value="InterPro"/>
</dbReference>
<dbReference type="KEGG" id="gyu:FE374_11085"/>
<gene>
    <name evidence="2" type="ORF">FE374_11085</name>
</gene>
<evidence type="ECO:0000313" key="3">
    <source>
        <dbReference type="Proteomes" id="UP000314616"/>
    </source>
</evidence>
<dbReference type="GO" id="GO:0016887">
    <property type="term" value="F:ATP hydrolysis activity"/>
    <property type="evidence" value="ECO:0007669"/>
    <property type="project" value="InterPro"/>
</dbReference>
<accession>A0A5B8CB98</accession>
<organism evidence="2 3">
    <name type="scientific">Georgenia yuyongxinii</name>
    <dbReference type="NCBI Taxonomy" id="2589797"/>
    <lineage>
        <taxon>Bacteria</taxon>
        <taxon>Bacillati</taxon>
        <taxon>Actinomycetota</taxon>
        <taxon>Actinomycetes</taxon>
        <taxon>Micrococcales</taxon>
        <taxon>Bogoriellaceae</taxon>
        <taxon>Georgenia</taxon>
    </lineage>
</organism>